<proteinExistence type="predicted"/>
<name>A0ABD0MRH4_CIRMR</name>
<reference evidence="1 2" key="1">
    <citation type="submission" date="2024-05" db="EMBL/GenBank/DDBJ databases">
        <title>Genome sequencing and assembly of Indian major carp, Cirrhinus mrigala (Hamilton, 1822).</title>
        <authorList>
            <person name="Mohindra V."/>
            <person name="Chowdhury L.M."/>
            <person name="Lal K."/>
            <person name="Jena J.K."/>
        </authorList>
    </citation>
    <scope>NUCLEOTIDE SEQUENCE [LARGE SCALE GENOMIC DNA]</scope>
    <source>
        <strain evidence="1">CM1030</strain>
        <tissue evidence="1">Blood</tissue>
    </source>
</reference>
<comment type="caution">
    <text evidence="1">The sequence shown here is derived from an EMBL/GenBank/DDBJ whole genome shotgun (WGS) entry which is preliminary data.</text>
</comment>
<organism evidence="1 2">
    <name type="scientific">Cirrhinus mrigala</name>
    <name type="common">Mrigala</name>
    <dbReference type="NCBI Taxonomy" id="683832"/>
    <lineage>
        <taxon>Eukaryota</taxon>
        <taxon>Metazoa</taxon>
        <taxon>Chordata</taxon>
        <taxon>Craniata</taxon>
        <taxon>Vertebrata</taxon>
        <taxon>Euteleostomi</taxon>
        <taxon>Actinopterygii</taxon>
        <taxon>Neopterygii</taxon>
        <taxon>Teleostei</taxon>
        <taxon>Ostariophysi</taxon>
        <taxon>Cypriniformes</taxon>
        <taxon>Cyprinidae</taxon>
        <taxon>Labeoninae</taxon>
        <taxon>Labeonini</taxon>
        <taxon>Cirrhinus</taxon>
    </lineage>
</organism>
<sequence length="81" mass="9054">IDGWTFQIHALRSDVGTLLSEPSDIRKRALSEEANAELSYGLTLEEFEKALRSKECGKAPGVDGLSIDFYKSFWSEMALDL</sequence>
<protein>
    <submittedName>
        <fullName evidence="1">Uncharacterized protein</fullName>
    </submittedName>
</protein>
<evidence type="ECO:0000313" key="2">
    <source>
        <dbReference type="Proteomes" id="UP001529510"/>
    </source>
</evidence>
<accession>A0ABD0MRH4</accession>
<dbReference type="Proteomes" id="UP001529510">
    <property type="component" value="Unassembled WGS sequence"/>
</dbReference>
<feature type="non-terminal residue" evidence="1">
    <location>
        <position position="1"/>
    </location>
</feature>
<keyword evidence="2" id="KW-1185">Reference proteome</keyword>
<dbReference type="EMBL" id="JAMKFB020000189">
    <property type="protein sequence ID" value="KAL0152648.1"/>
    <property type="molecule type" value="Genomic_DNA"/>
</dbReference>
<evidence type="ECO:0000313" key="1">
    <source>
        <dbReference type="EMBL" id="KAL0152648.1"/>
    </source>
</evidence>
<gene>
    <name evidence="1" type="ORF">M9458_052371</name>
</gene>
<dbReference type="AlphaFoldDB" id="A0ABD0MRH4"/>